<protein>
    <recommendedName>
        <fullName evidence="3">HTH cro/C1-type domain-containing protein</fullName>
    </recommendedName>
</protein>
<organism evidence="4 5">
    <name type="scientific">Vagococcus carniphilus</name>
    <dbReference type="NCBI Taxonomy" id="218144"/>
    <lineage>
        <taxon>Bacteria</taxon>
        <taxon>Bacillati</taxon>
        <taxon>Bacillota</taxon>
        <taxon>Bacilli</taxon>
        <taxon>Lactobacillales</taxon>
        <taxon>Enterococcaceae</taxon>
        <taxon>Vagococcus</taxon>
    </lineage>
</organism>
<dbReference type="OrthoDB" id="9812495at2"/>
<feature type="transmembrane region" description="Helical" evidence="2">
    <location>
        <begin position="81"/>
        <end position="101"/>
    </location>
</feature>
<dbReference type="GO" id="GO:0003677">
    <property type="term" value="F:DNA binding"/>
    <property type="evidence" value="ECO:0007669"/>
    <property type="project" value="UniProtKB-KW"/>
</dbReference>
<sequence>MIISSNIKKYRELKDMTQENLAEQMNISRQSISKWERGDALPSVENLIRLSELLDLSLDDLVLNQSEFPLPFDYGTFKSKWVYFGWMFMPIFFIVNGLFALSYAGEGWYYVIGGLLMGGLIQETAMVDLKRYYNYFTVTKTGIFYYSSKYYIPKPIKIILGVFGSRQVEFVSYKDIEEMQIYFGNNGFQGFNTTVSYRPRQYFYNRELFELRLTLKDGQTVHLNLDRAFFSDSLERRYFLAMFNYFKGQNVPLEDKYNVINSIEKEYSIIDEAYKLKEGF</sequence>
<dbReference type="Gene3D" id="1.10.260.40">
    <property type="entry name" value="lambda repressor-like DNA-binding domains"/>
    <property type="match status" value="1"/>
</dbReference>
<evidence type="ECO:0000259" key="3">
    <source>
        <dbReference type="PROSITE" id="PS50943"/>
    </source>
</evidence>
<keyword evidence="5" id="KW-1185">Reference proteome</keyword>
<dbReference type="EMBL" id="NGKB01000007">
    <property type="protein sequence ID" value="RSU14133.1"/>
    <property type="molecule type" value="Genomic_DNA"/>
</dbReference>
<dbReference type="Pfam" id="PF01381">
    <property type="entry name" value="HTH_3"/>
    <property type="match status" value="1"/>
</dbReference>
<gene>
    <name evidence="4" type="ORF">CBF28_08245</name>
</gene>
<evidence type="ECO:0000313" key="4">
    <source>
        <dbReference type="EMBL" id="RSU14133.1"/>
    </source>
</evidence>
<dbReference type="RefSeq" id="WP_126793893.1">
    <property type="nucleotide sequence ID" value="NZ_CP060720.1"/>
</dbReference>
<keyword evidence="2" id="KW-0472">Membrane</keyword>
<reference evidence="4 5" key="1">
    <citation type="submission" date="2017-05" db="EMBL/GenBank/DDBJ databases">
        <title>Vagococcus spp. assemblies.</title>
        <authorList>
            <person name="Gulvik C.A."/>
        </authorList>
    </citation>
    <scope>NUCLEOTIDE SEQUENCE [LARGE SCALE GENOMIC DNA]</scope>
    <source>
        <strain evidence="4 5">SS1714</strain>
    </source>
</reference>
<dbReference type="PANTHER" id="PTHR46558">
    <property type="entry name" value="TRACRIPTIONAL REGULATORY PROTEIN-RELATED-RELATED"/>
    <property type="match status" value="1"/>
</dbReference>
<evidence type="ECO:0000313" key="5">
    <source>
        <dbReference type="Proteomes" id="UP000288028"/>
    </source>
</evidence>
<proteinExistence type="predicted"/>
<comment type="caution">
    <text evidence="4">The sequence shown here is derived from an EMBL/GenBank/DDBJ whole genome shotgun (WGS) entry which is preliminary data.</text>
</comment>
<keyword evidence="1" id="KW-0238">DNA-binding</keyword>
<dbReference type="SUPFAM" id="SSF47413">
    <property type="entry name" value="lambda repressor-like DNA-binding domains"/>
    <property type="match status" value="1"/>
</dbReference>
<feature type="transmembrane region" description="Helical" evidence="2">
    <location>
        <begin position="107"/>
        <end position="127"/>
    </location>
</feature>
<dbReference type="InterPro" id="IPR001387">
    <property type="entry name" value="Cro/C1-type_HTH"/>
</dbReference>
<dbReference type="Proteomes" id="UP000288028">
    <property type="component" value="Unassembled WGS sequence"/>
</dbReference>
<feature type="domain" description="HTH cro/C1-type" evidence="3">
    <location>
        <begin position="7"/>
        <end position="61"/>
    </location>
</feature>
<dbReference type="SMART" id="SM00530">
    <property type="entry name" value="HTH_XRE"/>
    <property type="match status" value="1"/>
</dbReference>
<evidence type="ECO:0000256" key="2">
    <source>
        <dbReference type="SAM" id="Phobius"/>
    </source>
</evidence>
<dbReference type="PROSITE" id="PS50943">
    <property type="entry name" value="HTH_CROC1"/>
    <property type="match status" value="1"/>
</dbReference>
<dbReference type="AlphaFoldDB" id="A0A430B1B8"/>
<evidence type="ECO:0000256" key="1">
    <source>
        <dbReference type="ARBA" id="ARBA00023125"/>
    </source>
</evidence>
<dbReference type="InterPro" id="IPR010982">
    <property type="entry name" value="Lambda_DNA-bd_dom_sf"/>
</dbReference>
<keyword evidence="2" id="KW-0812">Transmembrane</keyword>
<dbReference type="GeneID" id="95580283"/>
<dbReference type="CDD" id="cd00093">
    <property type="entry name" value="HTH_XRE"/>
    <property type="match status" value="1"/>
</dbReference>
<name>A0A430B1B8_9ENTE</name>
<keyword evidence="2" id="KW-1133">Transmembrane helix</keyword>
<dbReference type="PANTHER" id="PTHR46558:SF15">
    <property type="entry name" value="HELIX-TURN-HELIX DOMAIN PROTEIN"/>
    <property type="match status" value="1"/>
</dbReference>
<accession>A0A430B1B8</accession>